<evidence type="ECO:0000256" key="1">
    <source>
        <dbReference type="ARBA" id="ARBA00023295"/>
    </source>
</evidence>
<dbReference type="RefSeq" id="WP_108031924.1">
    <property type="nucleotide sequence ID" value="NZ_QAOM01000004.1"/>
</dbReference>
<keyword evidence="1" id="KW-0378">Hydrolase</keyword>
<comment type="similarity">
    <text evidence="2">Belongs to the glycosyl hydrolase 1 family.</text>
</comment>
<evidence type="ECO:0000313" key="3">
    <source>
        <dbReference type="EMBL" id="PTQ85455.1"/>
    </source>
</evidence>
<dbReference type="InterPro" id="IPR033132">
    <property type="entry name" value="GH_1_N_CS"/>
</dbReference>
<dbReference type="PRINTS" id="PR00131">
    <property type="entry name" value="GLHYDRLASE1"/>
</dbReference>
<dbReference type="PROSITE" id="PS00653">
    <property type="entry name" value="GLYCOSYL_HYDROL_F1_2"/>
    <property type="match status" value="1"/>
</dbReference>
<dbReference type="InterPro" id="IPR017853">
    <property type="entry name" value="GH"/>
</dbReference>
<dbReference type="InterPro" id="IPR001360">
    <property type="entry name" value="Glyco_hydro_1"/>
</dbReference>
<proteinExistence type="inferred from homology"/>
<comment type="caution">
    <text evidence="3">The sequence shown here is derived from an EMBL/GenBank/DDBJ whole genome shotgun (WGS) entry which is preliminary data.</text>
</comment>
<name>A0A2T5INP3_9LACT</name>
<dbReference type="Proteomes" id="UP000244161">
    <property type="component" value="Unassembled WGS sequence"/>
</dbReference>
<dbReference type="PANTHER" id="PTHR10353:SF122">
    <property type="entry name" value="6-PHOSPHO-BETA-GLUCOSIDASE ASCB-RELATED"/>
    <property type="match status" value="1"/>
</dbReference>
<dbReference type="OrthoDB" id="9765195at2"/>
<protein>
    <submittedName>
        <fullName evidence="3">6-phospho-beta-glucosidase</fullName>
    </submittedName>
</protein>
<dbReference type="SUPFAM" id="SSF51445">
    <property type="entry name" value="(Trans)glycosidases"/>
    <property type="match status" value="1"/>
</dbReference>
<organism evidence="3 4">
    <name type="scientific">Trichococcus patagoniensis</name>
    <dbReference type="NCBI Taxonomy" id="382641"/>
    <lineage>
        <taxon>Bacteria</taxon>
        <taxon>Bacillati</taxon>
        <taxon>Bacillota</taxon>
        <taxon>Bacilli</taxon>
        <taxon>Lactobacillales</taxon>
        <taxon>Carnobacteriaceae</taxon>
        <taxon>Trichococcus</taxon>
    </lineage>
</organism>
<accession>A0A2T5INP3</accession>
<gene>
    <name evidence="3" type="ORF">C8U37_10492</name>
</gene>
<dbReference type="GO" id="GO:0016052">
    <property type="term" value="P:carbohydrate catabolic process"/>
    <property type="evidence" value="ECO:0007669"/>
    <property type="project" value="TreeGrafter"/>
</dbReference>
<evidence type="ECO:0000313" key="4">
    <source>
        <dbReference type="Proteomes" id="UP000244161"/>
    </source>
</evidence>
<dbReference type="GO" id="GO:0005829">
    <property type="term" value="C:cytosol"/>
    <property type="evidence" value="ECO:0007669"/>
    <property type="project" value="TreeGrafter"/>
</dbReference>
<sequence length="489" mass="56404">MKENFLWGGASAANQYEGGWQENGRGIANTDVMTKGTKDTPRGVTYRLPDGTEHQTGGIMINDLPFDAEIKVLDGYDYPSHRAVDFYNHYKEDIALFAELGFKVYRMSISWTRIFPTGLEDEPNEAGLKFYDDIFDELLKYGIEPMVTLHHFEVPLELTNKWGAWADRRTIKCFMNYCEVVFKRFEKKVKYWITFNEINNIFFGFLSSGLRSSDIQATMQAAHHQFLASAMAVKLGHEINSDFQIGCMLAASRCTVYPQTCKPIDVYEAWQQSSRQYFFSDVQCRGYYPNYQIKYFERNGIKIDMHKDDKKILEQGTVDFISLSYYRSMINSSGDIEENSKDPLQLGEINPYLVATEWGISIDPIGFRITLNNLYDRYQLPLMVVENGIGAIDKVEDDGTIHDEYRIDFFRNHIKEMRAAIQIDGVNVMGYTSWAPIDIVSAGTGEMRKRYGFIYVDMDDNGNGSLKRIKKDSFYWYQKVVASNGEFLK</sequence>
<dbReference type="AlphaFoldDB" id="A0A2T5INP3"/>
<reference evidence="3 4" key="1">
    <citation type="submission" date="2018-04" db="EMBL/GenBank/DDBJ databases">
        <title>Genomic Encyclopedia of Archaeal and Bacterial Type Strains, Phase II (KMG-II): from individual species to whole genera.</title>
        <authorList>
            <person name="Goeker M."/>
        </authorList>
    </citation>
    <scope>NUCLEOTIDE SEQUENCE [LARGE SCALE GENOMIC DNA]</scope>
    <source>
        <strain evidence="3 4">DSM 18806</strain>
    </source>
</reference>
<dbReference type="Pfam" id="PF00232">
    <property type="entry name" value="Glyco_hydro_1"/>
    <property type="match status" value="2"/>
</dbReference>
<dbReference type="Gene3D" id="3.20.20.80">
    <property type="entry name" value="Glycosidases"/>
    <property type="match status" value="1"/>
</dbReference>
<dbReference type="GO" id="GO:0008422">
    <property type="term" value="F:beta-glucosidase activity"/>
    <property type="evidence" value="ECO:0007669"/>
    <property type="project" value="TreeGrafter"/>
</dbReference>
<dbReference type="PANTHER" id="PTHR10353">
    <property type="entry name" value="GLYCOSYL HYDROLASE"/>
    <property type="match status" value="1"/>
</dbReference>
<keyword evidence="1" id="KW-0326">Glycosidase</keyword>
<dbReference type="EMBL" id="QAOM01000004">
    <property type="protein sequence ID" value="PTQ85455.1"/>
    <property type="molecule type" value="Genomic_DNA"/>
</dbReference>
<keyword evidence="4" id="KW-1185">Reference proteome</keyword>
<evidence type="ECO:0000256" key="2">
    <source>
        <dbReference type="RuleBase" id="RU003690"/>
    </source>
</evidence>